<proteinExistence type="predicted"/>
<organism evidence="1">
    <name type="scientific">Ovis aries</name>
    <name type="common">Sheep</name>
    <dbReference type="NCBI Taxonomy" id="9940"/>
    <lineage>
        <taxon>Eukaryota</taxon>
        <taxon>Metazoa</taxon>
        <taxon>Chordata</taxon>
        <taxon>Craniata</taxon>
        <taxon>Vertebrata</taxon>
        <taxon>Euteleostomi</taxon>
        <taxon>Mammalia</taxon>
        <taxon>Eutheria</taxon>
        <taxon>Laurasiatheria</taxon>
        <taxon>Artiodactyla</taxon>
        <taxon>Ruminantia</taxon>
        <taxon>Pecora</taxon>
        <taxon>Bovidae</taxon>
        <taxon>Caprinae</taxon>
        <taxon>Ovis</taxon>
    </lineage>
</organism>
<accession>A0AC11CVE3</accession>
<reference evidence="1" key="2">
    <citation type="submission" date="2025-08" db="UniProtKB">
        <authorList>
            <consortium name="Ensembl"/>
        </authorList>
    </citation>
    <scope>IDENTIFICATION</scope>
</reference>
<evidence type="ECO:0000313" key="1">
    <source>
        <dbReference type="Ensembl" id="ENSOARP00020035836.1"/>
    </source>
</evidence>
<reference evidence="1" key="3">
    <citation type="submission" date="2025-09" db="UniProtKB">
        <authorList>
            <consortium name="Ensembl"/>
        </authorList>
    </citation>
    <scope>IDENTIFICATION</scope>
</reference>
<dbReference type="Ensembl" id="ENSOART00020079248.1">
    <property type="protein sequence ID" value="ENSOARP00020035836.1"/>
    <property type="gene ID" value="ENSOARG00020032103.1"/>
</dbReference>
<sequence length="110" mass="12038">MSPLGEEVKCINAWETQADTLRDTGDLLKEQMPDVTPEKHTDKGELENPNAGVDWGLSCIHCFRNLKKRVLSFPSSPVERAAVAGETRARLAGPRGGGPRWGKESVKPRG</sequence>
<protein>
    <submittedName>
        <fullName evidence="1">Uncharacterized protein</fullName>
    </submittedName>
</protein>
<name>A0AC11CVE3_SHEEP</name>
<reference evidence="1" key="1">
    <citation type="submission" date="2020-11" db="EMBL/GenBank/DDBJ databases">
        <authorList>
            <person name="Davenport K.M."/>
            <person name="Bickhart D.M."/>
            <person name="Smith T.P.L."/>
            <person name="Murdoch B.M."/>
            <person name="Rosen B.D."/>
        </authorList>
    </citation>
    <scope>NUCLEOTIDE SEQUENCE [LARGE SCALE GENOMIC DNA]</scope>
    <source>
        <strain evidence="1">OAR_USU_Benz2616</strain>
    </source>
</reference>